<organism evidence="1 2">
    <name type="scientific">Stenomitos frigidus AS-A4</name>
    <dbReference type="NCBI Taxonomy" id="2933935"/>
    <lineage>
        <taxon>Bacteria</taxon>
        <taxon>Bacillati</taxon>
        <taxon>Cyanobacteriota</taxon>
        <taxon>Cyanophyceae</taxon>
        <taxon>Leptolyngbyales</taxon>
        <taxon>Leptolyngbyaceae</taxon>
        <taxon>Stenomitos</taxon>
    </lineage>
</organism>
<sequence length="146" mass="16257">MDRKPMKGTADDQEKPQAVAEHLRRLAEQRFGTLLSSNADAVGMTVEITLPDNLPKTMPLPLHFIGDHVLYQGISSHECGVIIGMEYVPAHHRQGWQWRYQIYLDSCSPSKAWLSIETAWEDDVVPANAQAETTASAQALAETEMP</sequence>
<dbReference type="EMBL" id="JAMPLM010000045">
    <property type="protein sequence ID" value="MEP1061841.1"/>
    <property type="molecule type" value="Genomic_DNA"/>
</dbReference>
<keyword evidence="2" id="KW-1185">Reference proteome</keyword>
<comment type="caution">
    <text evidence="1">The sequence shown here is derived from an EMBL/GenBank/DDBJ whole genome shotgun (WGS) entry which is preliminary data.</text>
</comment>
<dbReference type="RefSeq" id="WP_190448580.1">
    <property type="nucleotide sequence ID" value="NZ_JAMPLM010000045.1"/>
</dbReference>
<reference evidence="1 2" key="1">
    <citation type="submission" date="2022-04" db="EMBL/GenBank/DDBJ databases">
        <title>Positive selection, recombination, and allopatry shape intraspecific diversity of widespread and dominant cyanobacteria.</title>
        <authorList>
            <person name="Wei J."/>
            <person name="Shu W."/>
            <person name="Hu C."/>
        </authorList>
    </citation>
    <scope>NUCLEOTIDE SEQUENCE [LARGE SCALE GENOMIC DNA]</scope>
    <source>
        <strain evidence="1 2">AS-A4</strain>
    </source>
</reference>
<protein>
    <submittedName>
        <fullName evidence="1">Uncharacterized protein</fullName>
    </submittedName>
</protein>
<proteinExistence type="predicted"/>
<name>A0ABV0KRH7_9CYAN</name>
<accession>A0ABV0KRH7</accession>
<dbReference type="Proteomes" id="UP001476950">
    <property type="component" value="Unassembled WGS sequence"/>
</dbReference>
<gene>
    <name evidence="1" type="ORF">NDI38_26060</name>
</gene>
<evidence type="ECO:0000313" key="1">
    <source>
        <dbReference type="EMBL" id="MEP1061841.1"/>
    </source>
</evidence>
<evidence type="ECO:0000313" key="2">
    <source>
        <dbReference type="Proteomes" id="UP001476950"/>
    </source>
</evidence>